<reference evidence="2 4" key="1">
    <citation type="submission" date="2020-01" db="EMBL/GenBank/DDBJ databases">
        <authorList>
            <consortium name="DOE Joint Genome Institute"/>
            <person name="Haridas S."/>
            <person name="Albert R."/>
            <person name="Binder M."/>
            <person name="Bloem J."/>
            <person name="Labutti K."/>
            <person name="Salamov A."/>
            <person name="Andreopoulos B."/>
            <person name="Baker S.E."/>
            <person name="Barry K."/>
            <person name="Bills G."/>
            <person name="Bluhm B.H."/>
            <person name="Cannon C."/>
            <person name="Castanera R."/>
            <person name="Culley D.E."/>
            <person name="Daum C."/>
            <person name="Ezra D."/>
            <person name="Gonzalez J.B."/>
            <person name="Henrissat B."/>
            <person name="Kuo A."/>
            <person name="Liang C."/>
            <person name="Lipzen A."/>
            <person name="Lutzoni F."/>
            <person name="Magnuson J."/>
            <person name="Mondo S."/>
            <person name="Nolan M."/>
            <person name="Ohm R."/>
            <person name="Pangilinan J."/>
            <person name="Park H.-J."/>
            <person name="Ramirez L."/>
            <person name="Alfaro M."/>
            <person name="Sun H."/>
            <person name="Tritt A."/>
            <person name="Yoshinaga Y."/>
            <person name="Zwiers L.-H."/>
            <person name="Turgeon B.G."/>
            <person name="Goodwin S.B."/>
            <person name="Spatafora J.W."/>
            <person name="Crous P.W."/>
            <person name="Grigoriev I.V."/>
        </authorList>
    </citation>
    <scope>NUCLEOTIDE SEQUENCE</scope>
    <source>
        <strain evidence="2 4">CBS 781.70</strain>
    </source>
</reference>
<dbReference type="Gene3D" id="1.25.40.10">
    <property type="entry name" value="Tetratricopeptide repeat domain"/>
    <property type="match status" value="1"/>
</dbReference>
<keyword evidence="3" id="KW-1185">Reference proteome</keyword>
<reference evidence="4" key="3">
    <citation type="submission" date="2025-04" db="UniProtKB">
        <authorList>
            <consortium name="RefSeq"/>
        </authorList>
    </citation>
    <scope>IDENTIFICATION</scope>
    <source>
        <strain evidence="4">CBS 781.70</strain>
    </source>
</reference>
<protein>
    <recommendedName>
        <fullName evidence="1">DUF4470 domain-containing protein</fullName>
    </recommendedName>
</protein>
<reference evidence="4" key="2">
    <citation type="submission" date="2020-04" db="EMBL/GenBank/DDBJ databases">
        <authorList>
            <consortium name="NCBI Genome Project"/>
        </authorList>
    </citation>
    <scope>NUCLEOTIDE SEQUENCE</scope>
    <source>
        <strain evidence="4">CBS 781.70</strain>
    </source>
</reference>
<dbReference type="OrthoDB" id="2423701at2759"/>
<dbReference type="InterPro" id="IPR011990">
    <property type="entry name" value="TPR-like_helical_dom_sf"/>
</dbReference>
<name>A0A6G1G8U3_9PEZI</name>
<accession>A0A6G1G8U3</accession>
<organism evidence="2">
    <name type="scientific">Eremomyces bilateralis CBS 781.70</name>
    <dbReference type="NCBI Taxonomy" id="1392243"/>
    <lineage>
        <taxon>Eukaryota</taxon>
        <taxon>Fungi</taxon>
        <taxon>Dikarya</taxon>
        <taxon>Ascomycota</taxon>
        <taxon>Pezizomycotina</taxon>
        <taxon>Dothideomycetes</taxon>
        <taxon>Dothideomycetes incertae sedis</taxon>
        <taxon>Eremomycetales</taxon>
        <taxon>Eremomycetaceae</taxon>
        <taxon>Eremomyces</taxon>
    </lineage>
</organism>
<dbReference type="GeneID" id="54416764"/>
<dbReference type="EMBL" id="ML975153">
    <property type="protein sequence ID" value="KAF1814279.1"/>
    <property type="molecule type" value="Genomic_DNA"/>
</dbReference>
<gene>
    <name evidence="2 4" type="ORF">P152DRAFT_393392</name>
</gene>
<dbReference type="Proteomes" id="UP000504638">
    <property type="component" value="Unplaced"/>
</dbReference>
<sequence length="874" mass="99967">MAGNLREEGNALYKQRKFLDALPLYYQAANTDPEDYRPYLNLSAVLFELGKYKQSVEYGQKALSTMNDEVRQGVSGERVSARIAKARVVLKDADNFSTTGESKGLDPRHLPRYKPTIGRHLEFFSVGHDTPMSLLTEDMCEECPDDDRLAFFFGGIGDARHFYYTLTFFAASEYRRKTTRKIHFTLNDILPDVFARDLVFFILLDELSYETQKAPTDKATQLELDKKVATLFYLYLCPLVPTYVNDELQRVIRKTMSMLEGRGQERLPSWIYFAPVTCNTIIPLLRSWQSDVFALHSTREIQTKAKLESQKSRINIASLVDQMGMVGLHDQQETNEEKDYFATIMVSPPPRLINAFEQDLGKLLDLPRTESRLNKIEQYIGKNWKVNATMFNVASEKAGYFSDCGNNPFEFGKAVSLAVGTEHGPKQTSGLYATGYLFFSSVATALAESRDRIFVETQLGDATKLLEDTRIGLVQNRDSTWPIQYDHVHLSNVPDYVGGPVASFLYGIPILKSKSYARYSSTCLRNPSHFPTVDHFISEYLCLQDSETTRKIFPYKEPFLEGPEGPEDPADIPDLFSQSGYWSWSRIRDPPLNFTELLSRNETETWLYQLSLKTILPVPRERYSFSQIFSPLNLTIIFRVAIYLHQTGYPAHWLADALENLLANTVTTTARPARRSPLRPTDLRKPVPAKRLTFAPFLAEFRSLAAQWAPVLPFGISSTHIPTRVRRYTLNVFPLNSEDKDGHGRVPAFVLVFWNPARLGPGRMIWSMDLRKVLLPDEKGSTDPRDVRLRENGLAILAVWEFDPANDEAHFWIDEDAMEKWKREDWMVQIWRDDTYRPVSTPLPVRQVPRGSAIEGFMTSFPTNGLTEGEYWSI</sequence>
<dbReference type="RefSeq" id="XP_033535910.1">
    <property type="nucleotide sequence ID" value="XM_033676194.1"/>
</dbReference>
<dbReference type="AlphaFoldDB" id="A0A6G1G8U3"/>
<dbReference type="InterPro" id="IPR027974">
    <property type="entry name" value="DUF4470"/>
</dbReference>
<dbReference type="SUPFAM" id="SSF48452">
    <property type="entry name" value="TPR-like"/>
    <property type="match status" value="1"/>
</dbReference>
<feature type="domain" description="DUF4470" evidence="1">
    <location>
        <begin position="126"/>
        <end position="212"/>
    </location>
</feature>
<dbReference type="Pfam" id="PF14737">
    <property type="entry name" value="DUF4470"/>
    <property type="match status" value="1"/>
</dbReference>
<evidence type="ECO:0000313" key="3">
    <source>
        <dbReference type="Proteomes" id="UP000504638"/>
    </source>
</evidence>
<evidence type="ECO:0000313" key="2">
    <source>
        <dbReference type="EMBL" id="KAF1814279.1"/>
    </source>
</evidence>
<proteinExistence type="predicted"/>
<evidence type="ECO:0000259" key="1">
    <source>
        <dbReference type="Pfam" id="PF14737"/>
    </source>
</evidence>
<evidence type="ECO:0000313" key="4">
    <source>
        <dbReference type="RefSeq" id="XP_033535910.1"/>
    </source>
</evidence>